<dbReference type="Proteomes" id="UP000632125">
    <property type="component" value="Unassembled WGS sequence"/>
</dbReference>
<keyword evidence="3" id="KW-1003">Cell membrane</keyword>
<evidence type="ECO:0000256" key="6">
    <source>
        <dbReference type="ARBA" id="ARBA00023136"/>
    </source>
</evidence>
<comment type="caution">
    <text evidence="9">The sequence shown here is derived from an EMBL/GenBank/DDBJ whole genome shotgun (WGS) entry which is preliminary data.</text>
</comment>
<keyword evidence="2 7" id="KW-0813">Transport</keyword>
<feature type="transmembrane region" description="Helical" evidence="7">
    <location>
        <begin position="45"/>
        <end position="66"/>
    </location>
</feature>
<keyword evidence="6 7" id="KW-0472">Membrane</keyword>
<comment type="similarity">
    <text evidence="7">Belongs to the binding-protein-dependent transport system permease family.</text>
</comment>
<evidence type="ECO:0000256" key="7">
    <source>
        <dbReference type="RuleBase" id="RU363032"/>
    </source>
</evidence>
<dbReference type="AlphaFoldDB" id="A0A927CTP2"/>
<dbReference type="PANTHER" id="PTHR30193">
    <property type="entry name" value="ABC TRANSPORTER PERMEASE PROTEIN"/>
    <property type="match status" value="1"/>
</dbReference>
<dbReference type="CDD" id="cd06261">
    <property type="entry name" value="TM_PBP2"/>
    <property type="match status" value="1"/>
</dbReference>
<accession>A0A927CTP2</accession>
<evidence type="ECO:0000256" key="1">
    <source>
        <dbReference type="ARBA" id="ARBA00004651"/>
    </source>
</evidence>
<dbReference type="PANTHER" id="PTHR30193:SF1">
    <property type="entry name" value="ABC TRANSPORTER PERMEASE PROTEIN YESP-RELATED"/>
    <property type="match status" value="1"/>
</dbReference>
<dbReference type="Gene3D" id="1.10.3720.10">
    <property type="entry name" value="MetI-like"/>
    <property type="match status" value="1"/>
</dbReference>
<keyword evidence="10" id="KW-1185">Reference proteome</keyword>
<reference evidence="9" key="1">
    <citation type="submission" date="2020-09" db="EMBL/GenBank/DDBJ databases">
        <title>A novel bacterium of genus Paenibacillus, isolated from South China Sea.</title>
        <authorList>
            <person name="Huang H."/>
            <person name="Mo K."/>
            <person name="Hu Y."/>
        </authorList>
    </citation>
    <scope>NUCLEOTIDE SEQUENCE</scope>
    <source>
        <strain evidence="9">IB182493</strain>
    </source>
</reference>
<feature type="transmembrane region" description="Helical" evidence="7">
    <location>
        <begin position="78"/>
        <end position="99"/>
    </location>
</feature>
<evidence type="ECO:0000256" key="5">
    <source>
        <dbReference type="ARBA" id="ARBA00022989"/>
    </source>
</evidence>
<name>A0A927CTP2_9BACL</name>
<dbReference type="GO" id="GO:0005886">
    <property type="term" value="C:plasma membrane"/>
    <property type="evidence" value="ECO:0007669"/>
    <property type="project" value="UniProtKB-SubCell"/>
</dbReference>
<dbReference type="InterPro" id="IPR035906">
    <property type="entry name" value="MetI-like_sf"/>
</dbReference>
<feature type="transmembrane region" description="Helical" evidence="7">
    <location>
        <begin position="126"/>
        <end position="150"/>
    </location>
</feature>
<dbReference type="InterPro" id="IPR051393">
    <property type="entry name" value="ABC_transporter_permease"/>
</dbReference>
<evidence type="ECO:0000256" key="2">
    <source>
        <dbReference type="ARBA" id="ARBA00022448"/>
    </source>
</evidence>
<gene>
    <name evidence="9" type="ORF">IDH41_24095</name>
</gene>
<dbReference type="InterPro" id="IPR000515">
    <property type="entry name" value="MetI-like"/>
</dbReference>
<evidence type="ECO:0000256" key="4">
    <source>
        <dbReference type="ARBA" id="ARBA00022692"/>
    </source>
</evidence>
<evidence type="ECO:0000259" key="8">
    <source>
        <dbReference type="PROSITE" id="PS50928"/>
    </source>
</evidence>
<dbReference type="GO" id="GO:0055085">
    <property type="term" value="P:transmembrane transport"/>
    <property type="evidence" value="ECO:0007669"/>
    <property type="project" value="InterPro"/>
</dbReference>
<evidence type="ECO:0000313" key="9">
    <source>
        <dbReference type="EMBL" id="MBD2871676.1"/>
    </source>
</evidence>
<evidence type="ECO:0000256" key="3">
    <source>
        <dbReference type="ARBA" id="ARBA00022475"/>
    </source>
</evidence>
<dbReference type="Pfam" id="PF00528">
    <property type="entry name" value="BPD_transp_1"/>
    <property type="match status" value="1"/>
</dbReference>
<organism evidence="9 10">
    <name type="scientific">Paenibacillus arenilitoris</name>
    <dbReference type="NCBI Taxonomy" id="2772299"/>
    <lineage>
        <taxon>Bacteria</taxon>
        <taxon>Bacillati</taxon>
        <taxon>Bacillota</taxon>
        <taxon>Bacilli</taxon>
        <taxon>Bacillales</taxon>
        <taxon>Paenibacillaceae</taxon>
        <taxon>Paenibacillus</taxon>
    </lineage>
</organism>
<feature type="domain" description="ABC transmembrane type-1" evidence="8">
    <location>
        <begin position="41"/>
        <end position="252"/>
    </location>
</feature>
<feature type="transmembrane region" description="Helical" evidence="7">
    <location>
        <begin position="171"/>
        <end position="196"/>
    </location>
</feature>
<protein>
    <submittedName>
        <fullName evidence="9">Sugar ABC transporter permease</fullName>
    </submittedName>
</protein>
<dbReference type="SUPFAM" id="SSF161098">
    <property type="entry name" value="MetI-like"/>
    <property type="match status" value="1"/>
</dbReference>
<keyword evidence="4 7" id="KW-0812">Transmembrane</keyword>
<comment type="subcellular location">
    <subcellularLocation>
        <location evidence="1 7">Cell membrane</location>
        <topology evidence="1 7">Multi-pass membrane protein</topology>
    </subcellularLocation>
</comment>
<sequence length="269" mass="30391">MIASFIFSFTDYNVISRMNFVGLANYRNLFDGTDPFFYKSLGVTAYYVLLGVPLQIVCSFLMALLLNQNIQGRSIFRTIFYLPTIVPVVASSVLFLWLLNPDIGLFNQILEMLGLPTSQWIYSERMAVPSLVLMSLWTIGGTTVIFLAGLQGVPRHLYEAVEVDGGKARHRLLYVTIPLMTPTIFFNTVMGLIGGFQIFGQAYIMTQGGPNNATLFYSYYLYREAFDNFRMGSASAIAWVLFVIILAMTLLVFKSSNLWVFNENEEGKR</sequence>
<dbReference type="EMBL" id="JACXIY010000034">
    <property type="protein sequence ID" value="MBD2871676.1"/>
    <property type="molecule type" value="Genomic_DNA"/>
</dbReference>
<dbReference type="PROSITE" id="PS50928">
    <property type="entry name" value="ABC_TM1"/>
    <property type="match status" value="1"/>
</dbReference>
<proteinExistence type="inferred from homology"/>
<keyword evidence="5 7" id="KW-1133">Transmembrane helix</keyword>
<evidence type="ECO:0000313" key="10">
    <source>
        <dbReference type="Proteomes" id="UP000632125"/>
    </source>
</evidence>
<feature type="transmembrane region" description="Helical" evidence="7">
    <location>
        <begin position="234"/>
        <end position="253"/>
    </location>
</feature>